<keyword evidence="1 6" id="KW-0645">Protease</keyword>
<proteinExistence type="inferred from homology"/>
<gene>
    <name evidence="9" type="ORF">GX576_00870</name>
</gene>
<protein>
    <submittedName>
        <fullName evidence="9">M48 family metalloprotease</fullName>
    </submittedName>
</protein>
<comment type="similarity">
    <text evidence="6">Belongs to the peptidase M48 family.</text>
</comment>
<evidence type="ECO:0000256" key="5">
    <source>
        <dbReference type="ARBA" id="ARBA00023049"/>
    </source>
</evidence>
<dbReference type="GO" id="GO:0046872">
    <property type="term" value="F:metal ion binding"/>
    <property type="evidence" value="ECO:0007669"/>
    <property type="project" value="UniProtKB-KW"/>
</dbReference>
<evidence type="ECO:0000313" key="10">
    <source>
        <dbReference type="Proteomes" id="UP000536534"/>
    </source>
</evidence>
<keyword evidence="2" id="KW-0479">Metal-binding</keyword>
<reference evidence="9 10" key="1">
    <citation type="journal article" date="2020" name="Biotechnol. Biofuels">
        <title>New insights from the biogas microbiome by comprehensive genome-resolved metagenomics of nearly 1600 species originating from multiple anaerobic digesters.</title>
        <authorList>
            <person name="Campanaro S."/>
            <person name="Treu L."/>
            <person name="Rodriguez-R L.M."/>
            <person name="Kovalovszki A."/>
            <person name="Ziels R.M."/>
            <person name="Maus I."/>
            <person name="Zhu X."/>
            <person name="Kougias P.G."/>
            <person name="Basile A."/>
            <person name="Luo G."/>
            <person name="Schluter A."/>
            <person name="Konstantinidis K.T."/>
            <person name="Angelidaki I."/>
        </authorList>
    </citation>
    <scope>NUCLEOTIDE SEQUENCE [LARGE SCALE GENOMIC DNA]</scope>
    <source>
        <strain evidence="9">AS06rmzACSIP_256</strain>
    </source>
</reference>
<dbReference type="CDD" id="cd07328">
    <property type="entry name" value="M48_Ste24p_like"/>
    <property type="match status" value="1"/>
</dbReference>
<keyword evidence="5 6" id="KW-0482">Metalloprotease</keyword>
<evidence type="ECO:0000256" key="1">
    <source>
        <dbReference type="ARBA" id="ARBA00022670"/>
    </source>
</evidence>
<sequence length="371" mass="40628">MRSTLAQRLAWSALAGLAAVTGFSLTLLVGAAFALLQAREAFGAGMALDVLPWAAIALGLGLPALFLLRLIVAPAPAPAGVRLPREAAPDFFLLLDQIARCIGAQPVSRVWIGSEINAAVIQRPRWGICGPLEAELVLGLPLVHSVSRPQLAAVLAHEFAHLALQRSGYGGLGAHLRSLWMRVLDGVCEGVPVVERIARAPLRRLCHDLLRLSRLEEYEADYCAGGLVGRRLLGQTLLEVGLKAHFLQHDYWPMVEAHSDQRPKPAIRPFREMGLGMAAGFLREKAAVERLRERELGEGLHGLHPGLHHRLRALRVPFRASPDSEPSAADHYFGPLLPALAWVFDREWWTSICSCRRRCATQARERPSLAP</sequence>
<organism evidence="9 10">
    <name type="scientific">Thauera phenolivorans</name>
    <dbReference type="NCBI Taxonomy" id="1792543"/>
    <lineage>
        <taxon>Bacteria</taxon>
        <taxon>Pseudomonadati</taxon>
        <taxon>Pseudomonadota</taxon>
        <taxon>Betaproteobacteria</taxon>
        <taxon>Rhodocyclales</taxon>
        <taxon>Zoogloeaceae</taxon>
        <taxon>Thauera</taxon>
    </lineage>
</organism>
<dbReference type="EMBL" id="JAAYYV010000022">
    <property type="protein sequence ID" value="NLF52957.1"/>
    <property type="molecule type" value="Genomic_DNA"/>
</dbReference>
<name>A0A7X7LTM3_9RHOO</name>
<feature type="domain" description="Peptidase M48" evidence="8">
    <location>
        <begin position="141"/>
        <end position="315"/>
    </location>
</feature>
<accession>A0A7X7LTM3</accession>
<evidence type="ECO:0000256" key="4">
    <source>
        <dbReference type="ARBA" id="ARBA00022833"/>
    </source>
</evidence>
<dbReference type="InterPro" id="IPR001915">
    <property type="entry name" value="Peptidase_M48"/>
</dbReference>
<keyword evidence="4 6" id="KW-0862">Zinc</keyword>
<dbReference type="Proteomes" id="UP000536534">
    <property type="component" value="Unassembled WGS sequence"/>
</dbReference>
<dbReference type="Gene3D" id="3.30.2010.10">
    <property type="entry name" value="Metalloproteases ('zincins'), catalytic domain"/>
    <property type="match status" value="1"/>
</dbReference>
<keyword evidence="7" id="KW-0812">Transmembrane</keyword>
<evidence type="ECO:0000256" key="6">
    <source>
        <dbReference type="RuleBase" id="RU003983"/>
    </source>
</evidence>
<evidence type="ECO:0000256" key="2">
    <source>
        <dbReference type="ARBA" id="ARBA00022723"/>
    </source>
</evidence>
<keyword evidence="7" id="KW-0472">Membrane</keyword>
<dbReference type="Pfam" id="PF01435">
    <property type="entry name" value="Peptidase_M48"/>
    <property type="match status" value="1"/>
</dbReference>
<evidence type="ECO:0000313" key="9">
    <source>
        <dbReference type="EMBL" id="NLF52957.1"/>
    </source>
</evidence>
<keyword evidence="7" id="KW-1133">Transmembrane helix</keyword>
<keyword evidence="3 6" id="KW-0378">Hydrolase</keyword>
<dbReference type="GO" id="GO:0006508">
    <property type="term" value="P:proteolysis"/>
    <property type="evidence" value="ECO:0007669"/>
    <property type="project" value="UniProtKB-KW"/>
</dbReference>
<comment type="caution">
    <text evidence="9">The sequence shown here is derived from an EMBL/GenBank/DDBJ whole genome shotgun (WGS) entry which is preliminary data.</text>
</comment>
<feature type="transmembrane region" description="Helical" evidence="7">
    <location>
        <begin position="50"/>
        <end position="72"/>
    </location>
</feature>
<dbReference type="AlphaFoldDB" id="A0A7X7LTM3"/>
<evidence type="ECO:0000259" key="8">
    <source>
        <dbReference type="Pfam" id="PF01435"/>
    </source>
</evidence>
<evidence type="ECO:0000256" key="3">
    <source>
        <dbReference type="ARBA" id="ARBA00022801"/>
    </source>
</evidence>
<evidence type="ECO:0000256" key="7">
    <source>
        <dbReference type="SAM" id="Phobius"/>
    </source>
</evidence>
<comment type="cofactor">
    <cofactor evidence="6">
        <name>Zn(2+)</name>
        <dbReference type="ChEBI" id="CHEBI:29105"/>
    </cofactor>
    <text evidence="6">Binds 1 zinc ion per subunit.</text>
</comment>
<dbReference type="GO" id="GO:0004222">
    <property type="term" value="F:metalloendopeptidase activity"/>
    <property type="evidence" value="ECO:0007669"/>
    <property type="project" value="InterPro"/>
</dbReference>